<proteinExistence type="predicted"/>
<feature type="transmembrane region" description="Helical" evidence="5">
    <location>
        <begin position="154"/>
        <end position="177"/>
    </location>
</feature>
<dbReference type="InterPro" id="IPR011701">
    <property type="entry name" value="MFS"/>
</dbReference>
<dbReference type="Gene3D" id="1.20.1250.20">
    <property type="entry name" value="MFS general substrate transporter like domains"/>
    <property type="match status" value="1"/>
</dbReference>
<dbReference type="PANTHER" id="PTHR43528">
    <property type="entry name" value="ALPHA-KETOGLUTARATE PERMEASE"/>
    <property type="match status" value="1"/>
</dbReference>
<evidence type="ECO:0000256" key="2">
    <source>
        <dbReference type="ARBA" id="ARBA00022448"/>
    </source>
</evidence>
<protein>
    <submittedName>
        <fullName evidence="6">MFS transporter</fullName>
    </submittedName>
</protein>
<evidence type="ECO:0000256" key="1">
    <source>
        <dbReference type="ARBA" id="ARBA00004651"/>
    </source>
</evidence>
<dbReference type="SUPFAM" id="SSF103473">
    <property type="entry name" value="MFS general substrate transporter"/>
    <property type="match status" value="1"/>
</dbReference>
<evidence type="ECO:0000313" key="7">
    <source>
        <dbReference type="Proteomes" id="UP000305546"/>
    </source>
</evidence>
<dbReference type="GO" id="GO:0015293">
    <property type="term" value="F:symporter activity"/>
    <property type="evidence" value="ECO:0007669"/>
    <property type="project" value="UniProtKB-KW"/>
</dbReference>
<dbReference type="EMBL" id="VDFW01000005">
    <property type="protein sequence ID" value="TNC27824.1"/>
    <property type="molecule type" value="Genomic_DNA"/>
</dbReference>
<comment type="caution">
    <text evidence="6">The sequence shown here is derived from an EMBL/GenBank/DDBJ whole genome shotgun (WGS) entry which is preliminary data.</text>
</comment>
<evidence type="ECO:0000256" key="3">
    <source>
        <dbReference type="ARBA" id="ARBA00022475"/>
    </source>
</evidence>
<feature type="transmembrane region" description="Helical" evidence="5">
    <location>
        <begin position="130"/>
        <end position="148"/>
    </location>
</feature>
<keyword evidence="5" id="KW-1133">Transmembrane helix</keyword>
<dbReference type="GO" id="GO:0005886">
    <property type="term" value="C:plasma membrane"/>
    <property type="evidence" value="ECO:0007669"/>
    <property type="project" value="UniProtKB-SubCell"/>
</dbReference>
<keyword evidence="5" id="KW-0812">Transmembrane</keyword>
<feature type="transmembrane region" description="Helical" evidence="5">
    <location>
        <begin position="189"/>
        <end position="211"/>
    </location>
</feature>
<dbReference type="InterPro" id="IPR051084">
    <property type="entry name" value="H+-coupled_symporters"/>
</dbReference>
<evidence type="ECO:0000256" key="5">
    <source>
        <dbReference type="SAM" id="Phobius"/>
    </source>
</evidence>
<keyword evidence="2" id="KW-0813">Transport</keyword>
<feature type="transmembrane region" description="Helical" evidence="5">
    <location>
        <begin position="223"/>
        <end position="243"/>
    </location>
</feature>
<dbReference type="PANTHER" id="PTHR43528:SF1">
    <property type="entry name" value="ALPHA-KETOGLUTARATE PERMEASE"/>
    <property type="match status" value="1"/>
</dbReference>
<dbReference type="Pfam" id="PF07690">
    <property type="entry name" value="MFS_1"/>
    <property type="match status" value="1"/>
</dbReference>
<sequence>MASRYNDVVTVSSRGRWQTNNSAPTMSSVCRSTRAVTRSPRCRRRGVRPADRATPCRMGLPRRAAEDDRARHRGTGRRVHRLHVHQHLPGDRLALPEVAGVLDHRRGHLVAVALTPLTGRVADRVGPIKVAAAGLVGYAVITYPAFVLMDVGNIGIAALGYVLIMVNMAFLQVGLFTVTPALFPDALRYTGTALATNVSVVIAGGTAPYIATWLVRATSDLRAPYYFVATTCVIGLIAIAVMWRRRDTAPSAGAIA</sequence>
<keyword evidence="3" id="KW-1003">Cell membrane</keyword>
<evidence type="ECO:0000313" key="6">
    <source>
        <dbReference type="EMBL" id="TNC27824.1"/>
    </source>
</evidence>
<organism evidence="6 7">
    <name type="scientific">Amycolatopsis alkalitolerans</name>
    <dbReference type="NCBI Taxonomy" id="2547244"/>
    <lineage>
        <taxon>Bacteria</taxon>
        <taxon>Bacillati</taxon>
        <taxon>Actinomycetota</taxon>
        <taxon>Actinomycetes</taxon>
        <taxon>Pseudonocardiales</taxon>
        <taxon>Pseudonocardiaceae</taxon>
        <taxon>Amycolatopsis</taxon>
    </lineage>
</organism>
<dbReference type="Proteomes" id="UP000305546">
    <property type="component" value="Unassembled WGS sequence"/>
</dbReference>
<keyword evidence="7" id="KW-1185">Reference proteome</keyword>
<keyword evidence="4" id="KW-0769">Symport</keyword>
<evidence type="ECO:0000256" key="4">
    <source>
        <dbReference type="ARBA" id="ARBA00022847"/>
    </source>
</evidence>
<dbReference type="AlphaFoldDB" id="A0A5C4M594"/>
<keyword evidence="5" id="KW-0472">Membrane</keyword>
<reference evidence="6 7" key="1">
    <citation type="submission" date="2019-06" db="EMBL/GenBank/DDBJ databases">
        <title>Amycolatopsis alkalitolerans sp. nov., isolated from Gastrodia elata Blume.</title>
        <authorList>
            <person name="Narsing Rao M.P."/>
            <person name="Li W.J."/>
        </authorList>
    </citation>
    <scope>NUCLEOTIDE SEQUENCE [LARGE SCALE GENOMIC DNA]</scope>
    <source>
        <strain evidence="6 7">SYSUP0005</strain>
    </source>
</reference>
<gene>
    <name evidence="6" type="ORF">FG385_08985</name>
</gene>
<accession>A0A5C4M594</accession>
<name>A0A5C4M594_9PSEU</name>
<comment type="subcellular location">
    <subcellularLocation>
        <location evidence="1">Cell membrane</location>
        <topology evidence="1">Multi-pass membrane protein</topology>
    </subcellularLocation>
</comment>
<dbReference type="InterPro" id="IPR036259">
    <property type="entry name" value="MFS_trans_sf"/>
</dbReference>